<gene>
    <name evidence="1" type="ORF">F5148DRAFT_1378520</name>
</gene>
<comment type="caution">
    <text evidence="1">The sequence shown here is derived from an EMBL/GenBank/DDBJ whole genome shotgun (WGS) entry which is preliminary data.</text>
</comment>
<keyword evidence="2" id="KW-1185">Reference proteome</keyword>
<reference evidence="1" key="1">
    <citation type="submission" date="2021-03" db="EMBL/GenBank/DDBJ databases">
        <title>Evolutionary priming and transition to the ectomycorrhizal habit in an iconic lineage of mushroom-forming fungi: is preadaptation a requirement?</title>
        <authorList>
            <consortium name="DOE Joint Genome Institute"/>
            <person name="Looney B.P."/>
            <person name="Miyauchi S."/>
            <person name="Morin E."/>
            <person name="Drula E."/>
            <person name="Courty P.E."/>
            <person name="Chicoki N."/>
            <person name="Fauchery L."/>
            <person name="Kohler A."/>
            <person name="Kuo A."/>
            <person name="LaButti K."/>
            <person name="Pangilinan J."/>
            <person name="Lipzen A."/>
            <person name="Riley R."/>
            <person name="Andreopoulos W."/>
            <person name="He G."/>
            <person name="Johnson J."/>
            <person name="Barry K.W."/>
            <person name="Grigoriev I.V."/>
            <person name="Nagy L."/>
            <person name="Hibbett D."/>
            <person name="Henrissat B."/>
            <person name="Matheny P.B."/>
            <person name="Labbe J."/>
            <person name="Martin A.F."/>
        </authorList>
    </citation>
    <scope>NUCLEOTIDE SEQUENCE</scope>
    <source>
        <strain evidence="1">BPL698</strain>
    </source>
</reference>
<dbReference type="EMBL" id="JAGFNK010000317">
    <property type="protein sequence ID" value="KAI9453068.1"/>
    <property type="molecule type" value="Genomic_DNA"/>
</dbReference>
<organism evidence="1 2">
    <name type="scientific">Russula earlei</name>
    <dbReference type="NCBI Taxonomy" id="71964"/>
    <lineage>
        <taxon>Eukaryota</taxon>
        <taxon>Fungi</taxon>
        <taxon>Dikarya</taxon>
        <taxon>Basidiomycota</taxon>
        <taxon>Agaricomycotina</taxon>
        <taxon>Agaricomycetes</taxon>
        <taxon>Russulales</taxon>
        <taxon>Russulaceae</taxon>
        <taxon>Russula</taxon>
    </lineage>
</organism>
<protein>
    <submittedName>
        <fullName evidence="1">Peroxisomal dehydratase</fullName>
    </submittedName>
</protein>
<evidence type="ECO:0000313" key="2">
    <source>
        <dbReference type="Proteomes" id="UP001207468"/>
    </source>
</evidence>
<name>A0ACC0TXV6_9AGAM</name>
<sequence>MTTSVEQLEKLVGQEYAVDPVSWNKKDLLIYAIGIGAKTSDKQLVYELGTSLPHLLPRLQCIQNSALRPVFCCLPNISSRPLPQRYGRVISAVPDSSTPFTGADQDVINFAERVGGNNTIKGLPKFDPSRIVHASQTIEVLKPLPLVSGPGWKLKKRLTSIGENKSGVIIESEFQLVDPDDTPYARLFSASFNLTGKITGKRFAYSVASPPQHESIPRDRAPDWIVRDRTLPEQALIYRLSGDYNPLHIDPRVGSDAGFGGVILHGLSTFGFAARAVIHAVGGGLPSALRYFGTRFTSPVVSGDELETSVWEVKKAPDGTSEVAFEVKILTTGKVVLGGGLARVVKSERPML</sequence>
<evidence type="ECO:0000313" key="1">
    <source>
        <dbReference type="EMBL" id="KAI9453068.1"/>
    </source>
</evidence>
<proteinExistence type="predicted"/>
<accession>A0ACC0TXV6</accession>
<dbReference type="Proteomes" id="UP001207468">
    <property type="component" value="Unassembled WGS sequence"/>
</dbReference>